<evidence type="ECO:0000313" key="4">
    <source>
        <dbReference type="EMBL" id="GCF07590.1"/>
    </source>
</evidence>
<dbReference type="AlphaFoldDB" id="A0A5A5T801"/>
<dbReference type="RefSeq" id="WP_172631895.1">
    <property type="nucleotide sequence ID" value="NZ_BIXY01000012.1"/>
</dbReference>
<dbReference type="EMBL" id="BIXY01000012">
    <property type="protein sequence ID" value="GCF07590.1"/>
    <property type="molecule type" value="Genomic_DNA"/>
</dbReference>
<gene>
    <name evidence="4" type="ORF">KDI_11540</name>
</gene>
<keyword evidence="2 3" id="KW-0732">Signal</keyword>
<proteinExistence type="inferred from homology"/>
<reference evidence="4 5" key="1">
    <citation type="submission" date="2019-01" db="EMBL/GenBank/DDBJ databases">
        <title>Draft genome sequence of Dictyobacter sp. Uno17.</title>
        <authorList>
            <person name="Wang C.M."/>
            <person name="Zheng Y."/>
            <person name="Sakai Y."/>
            <person name="Abe K."/>
            <person name="Yokota A."/>
            <person name="Yabe S."/>
        </authorList>
    </citation>
    <scope>NUCLEOTIDE SEQUENCE [LARGE SCALE GENOMIC DNA]</scope>
    <source>
        <strain evidence="4 5">Uno17</strain>
    </source>
</reference>
<protein>
    <recommendedName>
        <fullName evidence="6">Ice-binding protein</fullName>
    </recommendedName>
</protein>
<evidence type="ECO:0000256" key="1">
    <source>
        <dbReference type="ARBA" id="ARBA00005445"/>
    </source>
</evidence>
<evidence type="ECO:0000256" key="2">
    <source>
        <dbReference type="ARBA" id="ARBA00022729"/>
    </source>
</evidence>
<feature type="signal peptide" evidence="3">
    <location>
        <begin position="1"/>
        <end position="35"/>
    </location>
</feature>
<evidence type="ECO:0000313" key="5">
    <source>
        <dbReference type="Proteomes" id="UP000322530"/>
    </source>
</evidence>
<dbReference type="Pfam" id="PF11999">
    <property type="entry name" value="Ice_binding"/>
    <property type="match status" value="1"/>
</dbReference>
<dbReference type="InterPro" id="IPR021884">
    <property type="entry name" value="Ice-bd_prot"/>
</dbReference>
<dbReference type="Proteomes" id="UP000322530">
    <property type="component" value="Unassembled WGS sequence"/>
</dbReference>
<comment type="caution">
    <text evidence="4">The sequence shown here is derived from an EMBL/GenBank/DDBJ whole genome shotgun (WGS) entry which is preliminary data.</text>
</comment>
<sequence>MNKLLRAGLFFPAMTIALLCSVTTLSLMATSLTHAYAATSNPSLGVAEDFAVLGNSAVANTGSTAIIGNLGATSATAITGFPPGFISGINHAGDAATQKAQHDASTAYKSTAEKPCNENLTGQDLAAKLLTPGIYCFASSAFLRGSLLLDGQGNPDSVFIIQVGSGLITTDNANVLLIRGAQPCHVFWQVAGTATLGTNTSFEGNILAWNSIRTMAGARSDGGLYALHGMVTLDNNRIQACNTSALSTAVYIVPSSVTVTKPVQHP</sequence>
<evidence type="ECO:0008006" key="6">
    <source>
        <dbReference type="Google" id="ProtNLM"/>
    </source>
</evidence>
<comment type="similarity">
    <text evidence="1">Belongs to the ice-binding protein family.</text>
</comment>
<evidence type="ECO:0000256" key="3">
    <source>
        <dbReference type="SAM" id="SignalP"/>
    </source>
</evidence>
<name>A0A5A5T801_9CHLR</name>
<feature type="chain" id="PRO_5023124137" description="Ice-binding protein" evidence="3">
    <location>
        <begin position="36"/>
        <end position="266"/>
    </location>
</feature>
<accession>A0A5A5T801</accession>
<keyword evidence="5" id="KW-1185">Reference proteome</keyword>
<organism evidence="4 5">
    <name type="scientific">Dictyobacter arantiisoli</name>
    <dbReference type="NCBI Taxonomy" id="2014874"/>
    <lineage>
        <taxon>Bacteria</taxon>
        <taxon>Bacillati</taxon>
        <taxon>Chloroflexota</taxon>
        <taxon>Ktedonobacteria</taxon>
        <taxon>Ktedonobacterales</taxon>
        <taxon>Dictyobacteraceae</taxon>
        <taxon>Dictyobacter</taxon>
    </lineage>
</organism>